<dbReference type="OrthoDB" id="5293895at2"/>
<keyword evidence="3" id="KW-1185">Reference proteome</keyword>
<proteinExistence type="predicted"/>
<dbReference type="SMART" id="SM00760">
    <property type="entry name" value="Bac_DnaA_C"/>
    <property type="match status" value="1"/>
</dbReference>
<dbReference type="GO" id="GO:0006270">
    <property type="term" value="P:DNA replication initiation"/>
    <property type="evidence" value="ECO:0007669"/>
    <property type="project" value="InterPro"/>
</dbReference>
<dbReference type="GO" id="GO:0005524">
    <property type="term" value="F:ATP binding"/>
    <property type="evidence" value="ECO:0007669"/>
    <property type="project" value="InterPro"/>
</dbReference>
<dbReference type="GO" id="GO:0043565">
    <property type="term" value="F:sequence-specific DNA binding"/>
    <property type="evidence" value="ECO:0007669"/>
    <property type="project" value="InterPro"/>
</dbReference>
<protein>
    <submittedName>
        <fullName evidence="2">DnaA protein helix-turn-helix</fullName>
    </submittedName>
</protein>
<dbReference type="RefSeq" id="WP_084408579.1">
    <property type="nucleotide sequence ID" value="NZ_FWXR01000002.1"/>
</dbReference>
<reference evidence="2 3" key="1">
    <citation type="submission" date="2017-04" db="EMBL/GenBank/DDBJ databases">
        <authorList>
            <person name="Afonso C.L."/>
            <person name="Miller P.J."/>
            <person name="Scott M.A."/>
            <person name="Spackman E."/>
            <person name="Goraichik I."/>
            <person name="Dimitrov K.M."/>
            <person name="Suarez D.L."/>
            <person name="Swayne D.E."/>
        </authorList>
    </citation>
    <scope>NUCLEOTIDE SEQUENCE [LARGE SCALE GENOMIC DNA]</scope>
    <source>
        <strain evidence="2 3">CGMCC 1.10972</strain>
    </source>
</reference>
<dbReference type="EMBL" id="FWXR01000002">
    <property type="protein sequence ID" value="SMC42776.1"/>
    <property type="molecule type" value="Genomic_DNA"/>
</dbReference>
<accession>A0A1W1Z311</accession>
<gene>
    <name evidence="2" type="ORF">SAMN06297251_102117</name>
</gene>
<dbReference type="AlphaFoldDB" id="A0A1W1Z311"/>
<dbReference type="Pfam" id="PF08299">
    <property type="entry name" value="Bac_DnaA_C"/>
    <property type="match status" value="1"/>
</dbReference>
<dbReference type="Gene3D" id="1.10.1750.10">
    <property type="match status" value="1"/>
</dbReference>
<evidence type="ECO:0000313" key="2">
    <source>
        <dbReference type="EMBL" id="SMC42776.1"/>
    </source>
</evidence>
<dbReference type="InterPro" id="IPR010921">
    <property type="entry name" value="Trp_repressor/repl_initiator"/>
</dbReference>
<dbReference type="InterPro" id="IPR013159">
    <property type="entry name" value="DnaA_C"/>
</dbReference>
<dbReference type="STRING" id="937218.SAMN06297251_102117"/>
<dbReference type="SUPFAM" id="SSF48295">
    <property type="entry name" value="TrpR-like"/>
    <property type="match status" value="1"/>
</dbReference>
<dbReference type="Proteomes" id="UP000192656">
    <property type="component" value="Unassembled WGS sequence"/>
</dbReference>
<feature type="domain" description="Chromosomal replication initiator DnaA C-terminal" evidence="1">
    <location>
        <begin position="92"/>
        <end position="158"/>
    </location>
</feature>
<dbReference type="GO" id="GO:0006275">
    <property type="term" value="P:regulation of DNA replication"/>
    <property type="evidence" value="ECO:0007669"/>
    <property type="project" value="InterPro"/>
</dbReference>
<evidence type="ECO:0000313" key="3">
    <source>
        <dbReference type="Proteomes" id="UP000192656"/>
    </source>
</evidence>
<evidence type="ECO:0000259" key="1">
    <source>
        <dbReference type="SMART" id="SM00760"/>
    </source>
</evidence>
<name>A0A1W1Z311_9HYPH</name>
<sequence length="165" mass="18897">MNPPPPNRRSVAGIPKELLATAPRKWMPNAIGVRVRVIDPKWIEEWHLEQEAIAAWEALIAERQQDIRSHIERVADIIAGRSEGVVTPFERTIAELDAIMRRRGITSDELFGPSRKRAIVEARADCYAFLQKKGWSLPRIGRMFRKDHTTILNGIQRRRETTNAA</sequence>
<organism evidence="2 3">
    <name type="scientific">Fulvimarina manganoxydans</name>
    <dbReference type="NCBI Taxonomy" id="937218"/>
    <lineage>
        <taxon>Bacteria</taxon>
        <taxon>Pseudomonadati</taxon>
        <taxon>Pseudomonadota</taxon>
        <taxon>Alphaproteobacteria</taxon>
        <taxon>Hyphomicrobiales</taxon>
        <taxon>Aurantimonadaceae</taxon>
        <taxon>Fulvimarina</taxon>
    </lineage>
</organism>